<dbReference type="PANTHER" id="PTHR33676">
    <property type="entry name" value="COLD REGULATED PROTEIN 27"/>
    <property type="match status" value="1"/>
</dbReference>
<dbReference type="OrthoDB" id="1923282at2759"/>
<accession>A0A9E7JSA7</accession>
<keyword evidence="3" id="KW-1185">Reference proteome</keyword>
<protein>
    <submittedName>
        <fullName evidence="2">Uncharacterized protein</fullName>
    </submittedName>
</protein>
<name>A0A9E7JSA7_9LILI</name>
<feature type="region of interest" description="Disordered" evidence="1">
    <location>
        <begin position="1"/>
        <end position="31"/>
    </location>
</feature>
<dbReference type="GO" id="GO:0042752">
    <property type="term" value="P:regulation of circadian rhythm"/>
    <property type="evidence" value="ECO:0007669"/>
    <property type="project" value="InterPro"/>
</dbReference>
<gene>
    <name evidence="2" type="ORF">MUK42_00335</name>
</gene>
<evidence type="ECO:0000313" key="3">
    <source>
        <dbReference type="Proteomes" id="UP001055439"/>
    </source>
</evidence>
<dbReference type="EMBL" id="CP097505">
    <property type="protein sequence ID" value="URD92312.1"/>
    <property type="molecule type" value="Genomic_DNA"/>
</dbReference>
<evidence type="ECO:0000256" key="1">
    <source>
        <dbReference type="SAM" id="MobiDB-lite"/>
    </source>
</evidence>
<organism evidence="2 3">
    <name type="scientific">Musa troglodytarum</name>
    <name type="common">fe'i banana</name>
    <dbReference type="NCBI Taxonomy" id="320322"/>
    <lineage>
        <taxon>Eukaryota</taxon>
        <taxon>Viridiplantae</taxon>
        <taxon>Streptophyta</taxon>
        <taxon>Embryophyta</taxon>
        <taxon>Tracheophyta</taxon>
        <taxon>Spermatophyta</taxon>
        <taxon>Magnoliopsida</taxon>
        <taxon>Liliopsida</taxon>
        <taxon>Zingiberales</taxon>
        <taxon>Musaceae</taxon>
        <taxon>Musa</taxon>
    </lineage>
</organism>
<dbReference type="GO" id="GO:0009409">
    <property type="term" value="P:response to cold"/>
    <property type="evidence" value="ECO:0007669"/>
    <property type="project" value="InterPro"/>
</dbReference>
<dbReference type="PANTHER" id="PTHR33676:SF3">
    <property type="entry name" value="COLD-REGULATED PROTEIN 27"/>
    <property type="match status" value="1"/>
</dbReference>
<proteinExistence type="predicted"/>
<evidence type="ECO:0000313" key="2">
    <source>
        <dbReference type="EMBL" id="URD92312.1"/>
    </source>
</evidence>
<feature type="compositionally biased region" description="Polar residues" evidence="1">
    <location>
        <begin position="1"/>
        <end position="13"/>
    </location>
</feature>
<dbReference type="AlphaFoldDB" id="A0A9E7JSA7"/>
<sequence>MGDISSNRPSTAEISAIEGPSKDPPVADSVSKGWTDEKHTLFLNSIEASFVNELYNEHYHSKAVQGWISRTKEHKGATGPSKNDMKYGQFKVLRKGCWKNLRFGMDNNHAAIENGSFPLQTNPWIQHFRSPYNMKEMHLKSSDRDDDIEFIRPSTQIASERIDGEAASSKHICHQDSIDSGTEVSDQNFIADELIVGQQSSRICRKRRRGTAPVHEPINGVLFVRKASPFVVPSRKALATTIADVNNACPHPANLSSDATTCEVTASIVLCPLKLRLRCVEIRRSTAELGGCQPKLVAQDLRILNLKLWIVMQRHISISFRIM</sequence>
<reference evidence="2" key="1">
    <citation type="submission" date="2022-05" db="EMBL/GenBank/DDBJ databases">
        <title>The Musa troglodytarum L. genome provides insights into the mechanism of non-climacteric behaviour and enrichment of carotenoids.</title>
        <authorList>
            <person name="Wang J."/>
        </authorList>
    </citation>
    <scope>NUCLEOTIDE SEQUENCE</scope>
    <source>
        <tissue evidence="2">Leaf</tissue>
    </source>
</reference>
<dbReference type="Proteomes" id="UP001055439">
    <property type="component" value="Chromosome 3"/>
</dbReference>
<dbReference type="InterPro" id="IPR044678">
    <property type="entry name" value="COR27/28"/>
</dbReference>